<dbReference type="SUPFAM" id="SSF50494">
    <property type="entry name" value="Trypsin-like serine proteases"/>
    <property type="match status" value="1"/>
</dbReference>
<dbReference type="PROSITE" id="PS50240">
    <property type="entry name" value="TRYPSIN_DOM"/>
    <property type="match status" value="1"/>
</dbReference>
<keyword evidence="4" id="KW-1015">Disulfide bond</keyword>
<keyword evidence="7" id="KW-1185">Reference proteome</keyword>
<evidence type="ECO:0000256" key="1">
    <source>
        <dbReference type="ARBA" id="ARBA00022670"/>
    </source>
</evidence>
<dbReference type="PANTHER" id="PTHR24276">
    <property type="entry name" value="POLYSERASE-RELATED"/>
    <property type="match status" value="1"/>
</dbReference>
<dbReference type="InterPro" id="IPR043504">
    <property type="entry name" value="Peptidase_S1_PA_chymotrypsin"/>
</dbReference>
<accession>A0AAV8YS43</accession>
<feature type="domain" description="Peptidase S1" evidence="5">
    <location>
        <begin position="30"/>
        <end position="74"/>
    </location>
</feature>
<dbReference type="PANTHER" id="PTHR24276:SF91">
    <property type="entry name" value="AT26814P-RELATED"/>
    <property type="match status" value="1"/>
</dbReference>
<evidence type="ECO:0000313" key="7">
    <source>
        <dbReference type="Proteomes" id="UP001162156"/>
    </source>
</evidence>
<keyword evidence="1" id="KW-0645">Protease</keyword>
<keyword evidence="2" id="KW-0378">Hydrolase</keyword>
<dbReference type="GO" id="GO:0006508">
    <property type="term" value="P:proteolysis"/>
    <property type="evidence" value="ECO:0007669"/>
    <property type="project" value="UniProtKB-KW"/>
</dbReference>
<dbReference type="AlphaFoldDB" id="A0AAV8YS43"/>
<sequence length="74" mass="7899">MKNLDWSNIEAKNVYIEPINPADDIPGGRVIGGSIVTANSHPYQAAIIINDRSFCGGSLISTRWVLTAAHCTSG</sequence>
<dbReference type="EMBL" id="JANEYF010001920">
    <property type="protein sequence ID" value="KAJ8954470.1"/>
    <property type="molecule type" value="Genomic_DNA"/>
</dbReference>
<evidence type="ECO:0000256" key="3">
    <source>
        <dbReference type="ARBA" id="ARBA00022825"/>
    </source>
</evidence>
<evidence type="ECO:0000256" key="2">
    <source>
        <dbReference type="ARBA" id="ARBA00022801"/>
    </source>
</evidence>
<keyword evidence="3" id="KW-0720">Serine protease</keyword>
<evidence type="ECO:0000256" key="4">
    <source>
        <dbReference type="ARBA" id="ARBA00023157"/>
    </source>
</evidence>
<evidence type="ECO:0000313" key="6">
    <source>
        <dbReference type="EMBL" id="KAJ8954470.1"/>
    </source>
</evidence>
<name>A0AAV8YS43_9CUCU</name>
<dbReference type="Proteomes" id="UP001162156">
    <property type="component" value="Unassembled WGS sequence"/>
</dbReference>
<dbReference type="InterPro" id="IPR001254">
    <property type="entry name" value="Trypsin_dom"/>
</dbReference>
<dbReference type="GO" id="GO:0004252">
    <property type="term" value="F:serine-type endopeptidase activity"/>
    <property type="evidence" value="ECO:0007669"/>
    <property type="project" value="InterPro"/>
</dbReference>
<dbReference type="Pfam" id="PF00089">
    <property type="entry name" value="Trypsin"/>
    <property type="match status" value="1"/>
</dbReference>
<proteinExistence type="predicted"/>
<dbReference type="PROSITE" id="PS00134">
    <property type="entry name" value="TRYPSIN_HIS"/>
    <property type="match status" value="1"/>
</dbReference>
<dbReference type="InterPro" id="IPR050430">
    <property type="entry name" value="Peptidase_S1"/>
</dbReference>
<dbReference type="Gene3D" id="2.40.10.10">
    <property type="entry name" value="Trypsin-like serine proteases"/>
    <property type="match status" value="1"/>
</dbReference>
<evidence type="ECO:0000259" key="5">
    <source>
        <dbReference type="PROSITE" id="PS50240"/>
    </source>
</evidence>
<protein>
    <recommendedName>
        <fullName evidence="5">Peptidase S1 domain-containing protein</fullName>
    </recommendedName>
</protein>
<dbReference type="InterPro" id="IPR009003">
    <property type="entry name" value="Peptidase_S1_PA"/>
</dbReference>
<gene>
    <name evidence="6" type="ORF">NQ314_007076</name>
</gene>
<organism evidence="6 7">
    <name type="scientific">Rhamnusium bicolor</name>
    <dbReference type="NCBI Taxonomy" id="1586634"/>
    <lineage>
        <taxon>Eukaryota</taxon>
        <taxon>Metazoa</taxon>
        <taxon>Ecdysozoa</taxon>
        <taxon>Arthropoda</taxon>
        <taxon>Hexapoda</taxon>
        <taxon>Insecta</taxon>
        <taxon>Pterygota</taxon>
        <taxon>Neoptera</taxon>
        <taxon>Endopterygota</taxon>
        <taxon>Coleoptera</taxon>
        <taxon>Polyphaga</taxon>
        <taxon>Cucujiformia</taxon>
        <taxon>Chrysomeloidea</taxon>
        <taxon>Cerambycidae</taxon>
        <taxon>Lepturinae</taxon>
        <taxon>Rhagiini</taxon>
        <taxon>Rhamnusium</taxon>
    </lineage>
</organism>
<comment type="caution">
    <text evidence="6">The sequence shown here is derived from an EMBL/GenBank/DDBJ whole genome shotgun (WGS) entry which is preliminary data.</text>
</comment>
<reference evidence="6" key="1">
    <citation type="journal article" date="2023" name="Insect Mol. Biol.">
        <title>Genome sequencing provides insights into the evolution of gene families encoding plant cell wall-degrading enzymes in longhorned beetles.</title>
        <authorList>
            <person name="Shin N.R."/>
            <person name="Okamura Y."/>
            <person name="Kirsch R."/>
            <person name="Pauchet Y."/>
        </authorList>
    </citation>
    <scope>NUCLEOTIDE SEQUENCE</scope>
    <source>
        <strain evidence="6">RBIC_L_NR</strain>
    </source>
</reference>
<dbReference type="InterPro" id="IPR018114">
    <property type="entry name" value="TRYPSIN_HIS"/>
</dbReference>